<dbReference type="EMBL" id="JBHSED010000058">
    <property type="protein sequence ID" value="MFC4306414.1"/>
    <property type="molecule type" value="Genomic_DNA"/>
</dbReference>
<sequence length="154" mass="17363">MPGIGKTLAPVFVASILNPERFATLEAFRGFTGMIPGKSESGLTEGKGGKMTKAGPTSLRRALYIAADVSRQWDPQMAKFYYDHMVHKGNQHIKATCAVATKMASRILQVLKEDRPYEIRDTDGTVVSKQKAREIILEKWRVTDDVRKRLRRKK</sequence>
<dbReference type="InterPro" id="IPR047650">
    <property type="entry name" value="Transpos_IS110"/>
</dbReference>
<accession>A0ABV8SIY9</accession>
<dbReference type="Proteomes" id="UP001595755">
    <property type="component" value="Unassembled WGS sequence"/>
</dbReference>
<evidence type="ECO:0000313" key="3">
    <source>
        <dbReference type="Proteomes" id="UP001595755"/>
    </source>
</evidence>
<name>A0ABV8SIY9_9BACL</name>
<dbReference type="Pfam" id="PF02371">
    <property type="entry name" value="Transposase_20"/>
    <property type="match status" value="1"/>
</dbReference>
<protein>
    <submittedName>
        <fullName evidence="2">Transposase</fullName>
    </submittedName>
</protein>
<reference evidence="3" key="1">
    <citation type="journal article" date="2019" name="Int. J. Syst. Evol. Microbiol.">
        <title>The Global Catalogue of Microorganisms (GCM) 10K type strain sequencing project: providing services to taxonomists for standard genome sequencing and annotation.</title>
        <authorList>
            <consortium name="The Broad Institute Genomics Platform"/>
            <consortium name="The Broad Institute Genome Sequencing Center for Infectious Disease"/>
            <person name="Wu L."/>
            <person name="Ma J."/>
        </authorList>
    </citation>
    <scope>NUCLEOTIDE SEQUENCE [LARGE SCALE GENOMIC DNA]</scope>
    <source>
        <strain evidence="3">CGMCC 4.1641</strain>
    </source>
</reference>
<gene>
    <name evidence="2" type="ORF">ACFO1S_23600</name>
</gene>
<evidence type="ECO:0000313" key="2">
    <source>
        <dbReference type="EMBL" id="MFC4306414.1"/>
    </source>
</evidence>
<dbReference type="PANTHER" id="PTHR33055">
    <property type="entry name" value="TRANSPOSASE FOR INSERTION SEQUENCE ELEMENT IS1111A"/>
    <property type="match status" value="1"/>
</dbReference>
<keyword evidence="3" id="KW-1185">Reference proteome</keyword>
<feature type="domain" description="Transposase IS116/IS110/IS902 C-terminal" evidence="1">
    <location>
        <begin position="1"/>
        <end position="81"/>
    </location>
</feature>
<comment type="caution">
    <text evidence="2">The sequence shown here is derived from an EMBL/GenBank/DDBJ whole genome shotgun (WGS) entry which is preliminary data.</text>
</comment>
<dbReference type="RefSeq" id="WP_204605117.1">
    <property type="nucleotide sequence ID" value="NZ_JBHSED010000058.1"/>
</dbReference>
<dbReference type="InterPro" id="IPR003346">
    <property type="entry name" value="Transposase_20"/>
</dbReference>
<proteinExistence type="predicted"/>
<organism evidence="2 3">
    <name type="scientific">Cohnella boryungensis</name>
    <dbReference type="NCBI Taxonomy" id="768479"/>
    <lineage>
        <taxon>Bacteria</taxon>
        <taxon>Bacillati</taxon>
        <taxon>Bacillota</taxon>
        <taxon>Bacilli</taxon>
        <taxon>Bacillales</taxon>
        <taxon>Paenibacillaceae</taxon>
        <taxon>Cohnella</taxon>
    </lineage>
</organism>
<dbReference type="PANTHER" id="PTHR33055:SF13">
    <property type="entry name" value="TRANSPOSASE"/>
    <property type="match status" value="1"/>
</dbReference>
<evidence type="ECO:0000259" key="1">
    <source>
        <dbReference type="Pfam" id="PF02371"/>
    </source>
</evidence>